<evidence type="ECO:0000256" key="2">
    <source>
        <dbReference type="HAMAP-Rule" id="MF_00341"/>
    </source>
</evidence>
<name>A0A8G1EGR1_9EURY</name>
<reference evidence="3" key="2">
    <citation type="submission" date="2019-03" db="EMBL/GenBank/DDBJ databases">
        <authorList>
            <person name="Chen S.-C."/>
            <person name="Wu S.-Y."/>
            <person name="Lai M.-C."/>
        </authorList>
    </citation>
    <scope>NUCLEOTIDE SEQUENCE</scope>
    <source>
        <strain evidence="3">ML15</strain>
    </source>
</reference>
<dbReference type="HAMAP" id="MF_00341">
    <property type="entry name" value="UPF0146"/>
    <property type="match status" value="1"/>
</dbReference>
<dbReference type="OrthoDB" id="59816at2157"/>
<dbReference type="Gene3D" id="3.40.50.150">
    <property type="entry name" value="Vaccinia Virus protein VP39"/>
    <property type="match status" value="1"/>
</dbReference>
<dbReference type="Pfam" id="PF03686">
    <property type="entry name" value="UPF0146"/>
    <property type="match status" value="1"/>
</dbReference>
<dbReference type="AlphaFoldDB" id="A0A8G1EGR1"/>
<comment type="similarity">
    <text evidence="1 2">Belongs to the UPF0146 family.</text>
</comment>
<reference evidence="3" key="1">
    <citation type="journal article" date="2005" name="Int. J. Syst. Evol. Microbiol.">
        <title>Methanofollis formosanus sp. nov., isolated from a fish pond.</title>
        <authorList>
            <person name="Wu S.Y."/>
            <person name="Chen S.C."/>
            <person name="Lai M.C."/>
        </authorList>
    </citation>
    <scope>NUCLEOTIDE SEQUENCE</scope>
    <source>
        <strain evidence="3">ML15</strain>
    </source>
</reference>
<keyword evidence="4" id="KW-1185">Reference proteome</keyword>
<dbReference type="InterPro" id="IPR029063">
    <property type="entry name" value="SAM-dependent_MTases_sf"/>
</dbReference>
<protein>
    <recommendedName>
        <fullName evidence="2">UPF0146 protein E2N92_11920</fullName>
    </recommendedName>
</protein>
<dbReference type="Proteomes" id="UP000826709">
    <property type="component" value="Chromosome"/>
</dbReference>
<gene>
    <name evidence="3" type="ORF">E2N92_11920</name>
</gene>
<accession>A0A8G1EGR1</accession>
<evidence type="ECO:0000256" key="1">
    <source>
        <dbReference type="ARBA" id="ARBA00006969"/>
    </source>
</evidence>
<sequence length="137" mass="15159">MASEYKRIEGCIAAYIASRYTDIVEIGIGRNPDVAVRCREAGLRVRATDIREPPVVAGVATRRDDVFTPALPWYAGADLVYAVRPGVEMVPALIALARRLGCDLLVYHLGDEVYLDGGERIECGVRLHRYSRAPKRS</sequence>
<evidence type="ECO:0000313" key="3">
    <source>
        <dbReference type="EMBL" id="QYZ80083.1"/>
    </source>
</evidence>
<proteinExistence type="inferred from homology"/>
<dbReference type="InterPro" id="IPR005353">
    <property type="entry name" value="UPF0146"/>
</dbReference>
<dbReference type="RefSeq" id="WP_220681394.1">
    <property type="nucleotide sequence ID" value="NZ_CP037968.1"/>
</dbReference>
<dbReference type="KEGG" id="mfk:E2N92_11920"/>
<evidence type="ECO:0000313" key="4">
    <source>
        <dbReference type="Proteomes" id="UP000826709"/>
    </source>
</evidence>
<organism evidence="3 4">
    <name type="scientific">Methanofollis formosanus</name>
    <dbReference type="NCBI Taxonomy" id="299308"/>
    <lineage>
        <taxon>Archaea</taxon>
        <taxon>Methanobacteriati</taxon>
        <taxon>Methanobacteriota</taxon>
        <taxon>Stenosarchaea group</taxon>
        <taxon>Methanomicrobia</taxon>
        <taxon>Methanomicrobiales</taxon>
        <taxon>Methanomicrobiaceae</taxon>
        <taxon>Methanofollis</taxon>
    </lineage>
</organism>
<dbReference type="EMBL" id="CP037968">
    <property type="protein sequence ID" value="QYZ80083.1"/>
    <property type="molecule type" value="Genomic_DNA"/>
</dbReference>